<dbReference type="InterPro" id="IPR002901">
    <property type="entry name" value="MGlyc_endo_b_GlcNAc-like_dom"/>
</dbReference>
<evidence type="ECO:0000313" key="5">
    <source>
        <dbReference type="EMBL" id="SHE52224.1"/>
    </source>
</evidence>
<sequence>MQRRFRRFKKKMNQRFQNFLNLLALLFKLGFTLLLLFFVALFLISRPLNIFSDFFVNHSEETVEIGRLSEDEFIQRVEPTAKEVEQTHGVRPSLLIAQAALESDWGNSGLSKESNNYFGIKGSNGREYATKEYYEDEWENIQTSFKQYNSMEESIIDYANLIDNGTSWDANFYKEVKEAGDYKEAAYALQEAGYATDPDYASKLIHIIEKYHLYEMDH</sequence>
<dbReference type="Proteomes" id="UP000184128">
    <property type="component" value="Unassembled WGS sequence"/>
</dbReference>
<dbReference type="Gene3D" id="4.10.80.30">
    <property type="entry name" value="DNA polymerase, domain 6"/>
    <property type="match status" value="1"/>
</dbReference>
<gene>
    <name evidence="5" type="ORF">SAMN02745249_00601</name>
</gene>
<keyword evidence="2 5" id="KW-0378">Hydrolase</keyword>
<dbReference type="PANTHER" id="PTHR33308:SF9">
    <property type="entry name" value="PEPTIDOGLYCAN HYDROLASE FLGJ"/>
    <property type="match status" value="1"/>
</dbReference>
<feature type="domain" description="Mannosyl-glycoprotein endo-beta-N-acetylglucosamidase-like" evidence="4">
    <location>
        <begin position="60"/>
        <end position="217"/>
    </location>
</feature>
<dbReference type="STRING" id="1121025.SAMN02745249_00601"/>
<proteinExistence type="inferred from homology"/>
<evidence type="ECO:0000313" key="6">
    <source>
        <dbReference type="Proteomes" id="UP000184128"/>
    </source>
</evidence>
<dbReference type="GO" id="GO:0004040">
    <property type="term" value="F:amidase activity"/>
    <property type="evidence" value="ECO:0007669"/>
    <property type="project" value="InterPro"/>
</dbReference>
<evidence type="ECO:0000256" key="1">
    <source>
        <dbReference type="ARBA" id="ARBA00010266"/>
    </source>
</evidence>
<organism evidence="5 6">
    <name type="scientific">Atopostipes suicloacalis DSM 15692</name>
    <dbReference type="NCBI Taxonomy" id="1121025"/>
    <lineage>
        <taxon>Bacteria</taxon>
        <taxon>Bacillati</taxon>
        <taxon>Bacillota</taxon>
        <taxon>Bacilli</taxon>
        <taxon>Lactobacillales</taxon>
        <taxon>Carnobacteriaceae</taxon>
        <taxon>Atopostipes</taxon>
    </lineage>
</organism>
<keyword evidence="6" id="KW-1185">Reference proteome</keyword>
<dbReference type="AlphaFoldDB" id="A0A1M4U6F7"/>
<dbReference type="SMART" id="SM00047">
    <property type="entry name" value="LYZ2"/>
    <property type="match status" value="1"/>
</dbReference>
<reference evidence="5 6" key="1">
    <citation type="submission" date="2016-11" db="EMBL/GenBank/DDBJ databases">
        <authorList>
            <person name="Jaros S."/>
            <person name="Januszkiewicz K."/>
            <person name="Wedrychowicz H."/>
        </authorList>
    </citation>
    <scope>NUCLEOTIDE SEQUENCE [LARGE SCALE GENOMIC DNA]</scope>
    <source>
        <strain evidence="5 6">DSM 15692</strain>
    </source>
</reference>
<dbReference type="EMBL" id="FQUF01000007">
    <property type="protein sequence ID" value="SHE52224.1"/>
    <property type="molecule type" value="Genomic_DNA"/>
</dbReference>
<keyword evidence="3" id="KW-0472">Membrane</keyword>
<feature type="transmembrane region" description="Helical" evidence="3">
    <location>
        <begin position="20"/>
        <end position="44"/>
    </location>
</feature>
<comment type="similarity">
    <text evidence="1">Belongs to the glycosyl hydrolase 73 family.</text>
</comment>
<evidence type="ECO:0000259" key="4">
    <source>
        <dbReference type="SMART" id="SM00047"/>
    </source>
</evidence>
<dbReference type="Gene3D" id="1.10.530.10">
    <property type="match status" value="1"/>
</dbReference>
<name>A0A1M4U6F7_9LACT</name>
<dbReference type="PRINTS" id="PR01002">
    <property type="entry name" value="FLGFLGJ"/>
</dbReference>
<keyword evidence="3" id="KW-0812">Transmembrane</keyword>
<dbReference type="InterPro" id="IPR051056">
    <property type="entry name" value="Glycosyl_Hydrolase_73"/>
</dbReference>
<accession>A0A1M4U6F7</accession>
<evidence type="ECO:0000256" key="2">
    <source>
        <dbReference type="ARBA" id="ARBA00022801"/>
    </source>
</evidence>
<dbReference type="OrthoDB" id="977752at2"/>
<dbReference type="Pfam" id="PF01832">
    <property type="entry name" value="Glucosaminidase"/>
    <property type="match status" value="1"/>
</dbReference>
<dbReference type="PANTHER" id="PTHR33308">
    <property type="entry name" value="PEPTIDOGLYCAN HYDROLASE FLGJ"/>
    <property type="match status" value="1"/>
</dbReference>
<keyword evidence="3" id="KW-1133">Transmembrane helix</keyword>
<dbReference type="RefSeq" id="WP_084136768.1">
    <property type="nucleotide sequence ID" value="NZ_FQUF01000007.1"/>
</dbReference>
<protein>
    <submittedName>
        <fullName evidence="5">Flagellum-specific peptidoglycan hydrolase FlgJ</fullName>
    </submittedName>
</protein>
<evidence type="ECO:0000256" key="3">
    <source>
        <dbReference type="SAM" id="Phobius"/>
    </source>
</evidence>